<dbReference type="RefSeq" id="WP_054339654.1">
    <property type="nucleotide sequence ID" value="NZ_FTOE01000001.1"/>
</dbReference>
<dbReference type="NCBIfam" id="TIGR00593">
    <property type="entry name" value="pola"/>
    <property type="match status" value="1"/>
</dbReference>
<dbReference type="GO" id="GO:0006302">
    <property type="term" value="P:double-strand break repair"/>
    <property type="evidence" value="ECO:0007669"/>
    <property type="project" value="TreeGrafter"/>
</dbReference>
<keyword evidence="8" id="KW-0540">Nuclease</keyword>
<proteinExistence type="inferred from homology"/>
<dbReference type="EMBL" id="FTOE01000001">
    <property type="protein sequence ID" value="SIS39702.1"/>
    <property type="molecule type" value="Genomic_DNA"/>
</dbReference>
<evidence type="ECO:0000256" key="14">
    <source>
        <dbReference type="ARBA" id="ARBA00023204"/>
    </source>
</evidence>
<feature type="domain" description="5'-3' exonuclease" evidence="19">
    <location>
        <begin position="6"/>
        <end position="269"/>
    </location>
</feature>
<evidence type="ECO:0000256" key="6">
    <source>
        <dbReference type="ARBA" id="ARBA00022695"/>
    </source>
</evidence>
<dbReference type="InterPro" id="IPR036397">
    <property type="entry name" value="RNaseH_sf"/>
</dbReference>
<dbReference type="FunFam" id="1.10.150.20:FF:000003">
    <property type="entry name" value="DNA polymerase I"/>
    <property type="match status" value="1"/>
</dbReference>
<comment type="subunit">
    <text evidence="2">Single-chain monomer with multiple functions.</text>
</comment>
<dbReference type="Pfam" id="PF01367">
    <property type="entry name" value="5_3_exonuc"/>
    <property type="match status" value="1"/>
</dbReference>
<evidence type="ECO:0000256" key="11">
    <source>
        <dbReference type="ARBA" id="ARBA00022839"/>
    </source>
</evidence>
<dbReference type="OrthoDB" id="9806424at2"/>
<dbReference type="InterPro" id="IPR001098">
    <property type="entry name" value="DNA-dir_DNA_pol_A_palm_dom"/>
</dbReference>
<keyword evidence="14 17" id="KW-0234">DNA repair</keyword>
<dbReference type="Proteomes" id="UP000185999">
    <property type="component" value="Unassembled WGS sequence"/>
</dbReference>
<dbReference type="GO" id="GO:0003887">
    <property type="term" value="F:DNA-directed DNA polymerase activity"/>
    <property type="evidence" value="ECO:0007669"/>
    <property type="project" value="UniProtKB-UniRule"/>
</dbReference>
<keyword evidence="11 17" id="KW-0269">Exonuclease</keyword>
<evidence type="ECO:0000256" key="9">
    <source>
        <dbReference type="ARBA" id="ARBA00022763"/>
    </source>
</evidence>
<evidence type="ECO:0000256" key="7">
    <source>
        <dbReference type="ARBA" id="ARBA00022705"/>
    </source>
</evidence>
<dbReference type="Gene3D" id="1.10.150.20">
    <property type="entry name" value="5' to 3' exonuclease, C-terminal subdomain"/>
    <property type="match status" value="2"/>
</dbReference>
<keyword evidence="13 17" id="KW-0238">DNA-binding</keyword>
<dbReference type="Gene3D" id="3.40.50.1010">
    <property type="entry name" value="5'-nuclease"/>
    <property type="match status" value="1"/>
</dbReference>
<keyword evidence="7 17" id="KW-0235">DNA replication</keyword>
<reference evidence="22" key="1">
    <citation type="submission" date="2017-01" db="EMBL/GenBank/DDBJ databases">
        <authorList>
            <person name="Varghese N."/>
            <person name="Submissions S."/>
        </authorList>
    </citation>
    <scope>NUCLEOTIDE SEQUENCE [LARGE SCALE GENOMIC DNA]</scope>
    <source>
        <strain evidence="22">DSM 22306</strain>
    </source>
</reference>
<evidence type="ECO:0000256" key="10">
    <source>
        <dbReference type="ARBA" id="ARBA00022801"/>
    </source>
</evidence>
<dbReference type="InterPro" id="IPR012337">
    <property type="entry name" value="RNaseH-like_sf"/>
</dbReference>
<evidence type="ECO:0000256" key="13">
    <source>
        <dbReference type="ARBA" id="ARBA00023125"/>
    </source>
</evidence>
<keyword evidence="10 17" id="KW-0378">Hydrolase</keyword>
<dbReference type="InterPro" id="IPR020045">
    <property type="entry name" value="DNA_polI_H3TH"/>
</dbReference>
<keyword evidence="5 17" id="KW-0808">Transferase</keyword>
<evidence type="ECO:0000259" key="18">
    <source>
        <dbReference type="SMART" id="SM00474"/>
    </source>
</evidence>
<dbReference type="SUPFAM" id="SSF56672">
    <property type="entry name" value="DNA/RNA polymerases"/>
    <property type="match status" value="1"/>
</dbReference>
<dbReference type="SUPFAM" id="SSF53098">
    <property type="entry name" value="Ribonuclease H-like"/>
    <property type="match status" value="1"/>
</dbReference>
<evidence type="ECO:0000313" key="22">
    <source>
        <dbReference type="Proteomes" id="UP000185999"/>
    </source>
</evidence>
<dbReference type="PANTHER" id="PTHR10133:SF27">
    <property type="entry name" value="DNA POLYMERASE NU"/>
    <property type="match status" value="1"/>
</dbReference>
<dbReference type="Pfam" id="PF01612">
    <property type="entry name" value="DNA_pol_A_exo1"/>
    <property type="match status" value="1"/>
</dbReference>
<dbReference type="InterPro" id="IPR043502">
    <property type="entry name" value="DNA/RNA_pol_sf"/>
</dbReference>
<dbReference type="SMART" id="SM00475">
    <property type="entry name" value="53EXOc"/>
    <property type="match status" value="1"/>
</dbReference>
<dbReference type="SUPFAM" id="SSF47807">
    <property type="entry name" value="5' to 3' exonuclease, C-terminal subdomain"/>
    <property type="match status" value="1"/>
</dbReference>
<dbReference type="PROSITE" id="PS00447">
    <property type="entry name" value="DNA_POLYMERASE_A"/>
    <property type="match status" value="1"/>
</dbReference>
<evidence type="ECO:0000256" key="1">
    <source>
        <dbReference type="ARBA" id="ARBA00007705"/>
    </source>
</evidence>
<dbReference type="SMART" id="SM00482">
    <property type="entry name" value="POLAc"/>
    <property type="match status" value="1"/>
</dbReference>
<dbReference type="InterPro" id="IPR002421">
    <property type="entry name" value="5-3_exonuclease"/>
</dbReference>
<dbReference type="InterPro" id="IPR029060">
    <property type="entry name" value="PIN-like_dom_sf"/>
</dbReference>
<gene>
    <name evidence="17" type="primary">polA</name>
    <name evidence="21" type="ORF">SAMN05421760_10111</name>
</gene>
<dbReference type="Gene3D" id="1.20.1060.10">
    <property type="entry name" value="Taq DNA Polymerase, Chain T, domain 4"/>
    <property type="match status" value="1"/>
</dbReference>
<dbReference type="Gene3D" id="3.30.420.10">
    <property type="entry name" value="Ribonuclease H-like superfamily/Ribonuclease H"/>
    <property type="match status" value="1"/>
</dbReference>
<dbReference type="InterPro" id="IPR008918">
    <property type="entry name" value="HhH2"/>
</dbReference>
<dbReference type="InterPro" id="IPR020046">
    <property type="entry name" value="5-3_exonucl_a-hlix_arch_N"/>
</dbReference>
<evidence type="ECO:0000256" key="16">
    <source>
        <dbReference type="NCBIfam" id="TIGR00593"/>
    </source>
</evidence>
<accession>A0A1N7IRJ3</accession>
<feature type="domain" description="3'-5' exonuclease" evidence="18">
    <location>
        <begin position="318"/>
        <end position="505"/>
    </location>
</feature>
<dbReference type="GO" id="GO:0006261">
    <property type="term" value="P:DNA-templated DNA replication"/>
    <property type="evidence" value="ECO:0007669"/>
    <property type="project" value="UniProtKB-UniRule"/>
</dbReference>
<dbReference type="CDD" id="cd09898">
    <property type="entry name" value="H3TH_53EXO"/>
    <property type="match status" value="1"/>
</dbReference>
<dbReference type="STRING" id="619304.SAMN05421760_10111"/>
<dbReference type="GO" id="GO:0003677">
    <property type="term" value="F:DNA binding"/>
    <property type="evidence" value="ECO:0007669"/>
    <property type="project" value="UniProtKB-UniRule"/>
</dbReference>
<keyword evidence="22" id="KW-1185">Reference proteome</keyword>
<comment type="catalytic activity">
    <reaction evidence="15 17">
        <text>DNA(n) + a 2'-deoxyribonucleoside 5'-triphosphate = DNA(n+1) + diphosphate</text>
        <dbReference type="Rhea" id="RHEA:22508"/>
        <dbReference type="Rhea" id="RHEA-COMP:17339"/>
        <dbReference type="Rhea" id="RHEA-COMP:17340"/>
        <dbReference type="ChEBI" id="CHEBI:33019"/>
        <dbReference type="ChEBI" id="CHEBI:61560"/>
        <dbReference type="ChEBI" id="CHEBI:173112"/>
        <dbReference type="EC" id="2.7.7.7"/>
    </reaction>
</comment>
<comment type="similarity">
    <text evidence="1 17">Belongs to the DNA polymerase type-A family.</text>
</comment>
<feature type="domain" description="DNA-directed DNA polymerase family A palm" evidence="20">
    <location>
        <begin position="674"/>
        <end position="880"/>
    </location>
</feature>
<dbReference type="NCBIfam" id="NF004397">
    <property type="entry name" value="PRK05755.1"/>
    <property type="match status" value="1"/>
</dbReference>
<evidence type="ECO:0000256" key="17">
    <source>
        <dbReference type="RuleBase" id="RU004460"/>
    </source>
</evidence>
<evidence type="ECO:0000256" key="8">
    <source>
        <dbReference type="ARBA" id="ARBA00022722"/>
    </source>
</evidence>
<dbReference type="CDD" id="cd09859">
    <property type="entry name" value="PIN_53EXO"/>
    <property type="match status" value="1"/>
</dbReference>
<dbReference type="PRINTS" id="PR00868">
    <property type="entry name" value="DNAPOLI"/>
</dbReference>
<dbReference type="FunFam" id="3.40.50.1010:FF:000001">
    <property type="entry name" value="DNA polymerase I"/>
    <property type="match status" value="1"/>
</dbReference>
<dbReference type="SMART" id="SM00279">
    <property type="entry name" value="HhH2"/>
    <property type="match status" value="1"/>
</dbReference>
<sequence>MTQQPAPLILVDGSSYLYRAFFASQQADLRTSDGVPSGAVRVVTSMLRSLIKQYPESRIAVIFDAKGKTFRDEIFAEYKAQRPPMPDDLRLQIEPIHNIIRAMGLPLIVEDGVEADDVIGTMALQATEQGCDILISTGDKDMAQLVNKHVTLINTMTNTVMDAEGVKEKYGIHPHLIIDFLALMGDKSDNIPGVPGVGEKTALALLQGIGGISELYKRLDDIAALGFRGSKTMAKKLEENRESADLSYLLATIKTDVPLDFELSDIKHPKQDKEKLLELFTTYEFRSWIKELEEGIEAVADAEASAAAMPGVPENLDYQVITEQTELDRWLEKLNTAELFAFDTETDRLDYMEAELVGVSFAVQAGEAAYVPLAHDYVGAPDQLDRNSVLAQLKPLLESETHKKVGQHIKFDMNVLARYGIELQGVAFDTMLESYVLNSVATRHDMDSLAQKYLGVKTVTFEDIAGKGKKQLTFNQVDLEQAGPYAAEDADITLRLHQALNAKLSTETSLMSVLEQIEIPLIAVLSKIERHGAMVDPNLLGKQSIEIEQRLGELEREVHELAGEVFNLASPKQLQVILFEKMQLPVRKKTPKGVPSTAEEVLQELALDYELPKLLLEHRSLSKLKSTYTDKLPLMINKRTGRIHTSYHQAITATGRLSSTDPNLQNIPVRTTEGRRIRHAFVAPEGYQLVAADYSQIELRIMAHLSGDKGLLKAFSLGEDIHKATAAEVFNTELSQVTADQRRSAKAINFGLIYGMSAFGLAKQLGIGRNEAKQYIEHYFATYPGVQNYMEDIRDKAKTQGYVETVYGRRLYLPAINASNAIQRQAAERTAINAPMQGTAADIIKRAMIKVDQWLPESGFDASMIMQVHDELVFEVRVDQVEAFKIQVSEKMQHAADLNVPLIVESGSGENWEQAH</sequence>
<dbReference type="GO" id="GO:0008409">
    <property type="term" value="F:5'-3' exonuclease activity"/>
    <property type="evidence" value="ECO:0007669"/>
    <property type="project" value="UniProtKB-UniRule"/>
</dbReference>
<organism evidence="21 22">
    <name type="scientific">Neptunomonas antarctica</name>
    <dbReference type="NCBI Taxonomy" id="619304"/>
    <lineage>
        <taxon>Bacteria</taxon>
        <taxon>Pseudomonadati</taxon>
        <taxon>Pseudomonadota</taxon>
        <taxon>Gammaproteobacteria</taxon>
        <taxon>Oceanospirillales</taxon>
        <taxon>Oceanospirillaceae</taxon>
        <taxon>Neptunomonas</taxon>
    </lineage>
</organism>
<evidence type="ECO:0000256" key="4">
    <source>
        <dbReference type="ARBA" id="ARBA00020311"/>
    </source>
</evidence>
<dbReference type="CDD" id="cd06139">
    <property type="entry name" value="DNA_polA_I_Ecoli_like_exo"/>
    <property type="match status" value="1"/>
</dbReference>
<dbReference type="FunFam" id="3.30.420.10:FF:000026">
    <property type="entry name" value="DNA polymerase I"/>
    <property type="match status" value="1"/>
</dbReference>
<dbReference type="Gene3D" id="3.30.70.370">
    <property type="match status" value="1"/>
</dbReference>
<evidence type="ECO:0000259" key="19">
    <source>
        <dbReference type="SMART" id="SM00475"/>
    </source>
</evidence>
<evidence type="ECO:0000256" key="2">
    <source>
        <dbReference type="ARBA" id="ARBA00011541"/>
    </source>
</evidence>
<dbReference type="SMART" id="SM00474">
    <property type="entry name" value="35EXOc"/>
    <property type="match status" value="1"/>
</dbReference>
<dbReference type="GO" id="GO:0008408">
    <property type="term" value="F:3'-5' exonuclease activity"/>
    <property type="evidence" value="ECO:0007669"/>
    <property type="project" value="UniProtKB-UniRule"/>
</dbReference>
<dbReference type="InterPro" id="IPR002298">
    <property type="entry name" value="DNA_polymerase_A"/>
</dbReference>
<evidence type="ECO:0000256" key="12">
    <source>
        <dbReference type="ARBA" id="ARBA00022932"/>
    </source>
</evidence>
<evidence type="ECO:0000256" key="5">
    <source>
        <dbReference type="ARBA" id="ARBA00022679"/>
    </source>
</evidence>
<dbReference type="CDD" id="cd08637">
    <property type="entry name" value="DNA_pol_A_pol_I_C"/>
    <property type="match status" value="1"/>
</dbReference>
<evidence type="ECO:0000313" key="21">
    <source>
        <dbReference type="EMBL" id="SIS39702.1"/>
    </source>
</evidence>
<dbReference type="FunFam" id="1.20.1060.10:FF:000001">
    <property type="entry name" value="DNA polymerase I"/>
    <property type="match status" value="1"/>
</dbReference>
<dbReference type="Pfam" id="PF02739">
    <property type="entry name" value="5_3_exonuc_N"/>
    <property type="match status" value="1"/>
</dbReference>
<dbReference type="AlphaFoldDB" id="A0A1N7IRJ3"/>
<name>A0A1N7IRJ3_9GAMM</name>
<keyword evidence="9 17" id="KW-0227">DNA damage</keyword>
<evidence type="ECO:0000259" key="20">
    <source>
        <dbReference type="SMART" id="SM00482"/>
    </source>
</evidence>
<dbReference type="InterPro" id="IPR018320">
    <property type="entry name" value="DNA_polymerase_1"/>
</dbReference>
<evidence type="ECO:0000256" key="15">
    <source>
        <dbReference type="ARBA" id="ARBA00049244"/>
    </source>
</evidence>
<evidence type="ECO:0000256" key="3">
    <source>
        <dbReference type="ARBA" id="ARBA00012417"/>
    </source>
</evidence>
<protein>
    <recommendedName>
        <fullName evidence="4 16">DNA polymerase I</fullName>
        <ecNumber evidence="3 16">2.7.7.7</ecNumber>
    </recommendedName>
</protein>
<comment type="function">
    <text evidence="17">In addition to polymerase activity, this DNA polymerase exhibits 3'-5' and 5'-3' exonuclease activity.</text>
</comment>
<dbReference type="PANTHER" id="PTHR10133">
    <property type="entry name" value="DNA POLYMERASE I"/>
    <property type="match status" value="1"/>
</dbReference>
<dbReference type="SUPFAM" id="SSF88723">
    <property type="entry name" value="PIN domain-like"/>
    <property type="match status" value="1"/>
</dbReference>
<dbReference type="FunFam" id="1.10.150.20:FF:000002">
    <property type="entry name" value="DNA polymerase I"/>
    <property type="match status" value="1"/>
</dbReference>
<dbReference type="InterPro" id="IPR002562">
    <property type="entry name" value="3'-5'_exonuclease_dom"/>
</dbReference>
<keyword evidence="6 17" id="KW-0548">Nucleotidyltransferase</keyword>
<dbReference type="InterPro" id="IPR019760">
    <property type="entry name" value="DNA-dir_DNA_pol_A_CS"/>
</dbReference>
<keyword evidence="12 17" id="KW-0239">DNA-directed DNA polymerase</keyword>
<dbReference type="Pfam" id="PF00476">
    <property type="entry name" value="DNA_pol_A"/>
    <property type="match status" value="1"/>
</dbReference>
<dbReference type="InterPro" id="IPR036279">
    <property type="entry name" value="5-3_exonuclease_C_sf"/>
</dbReference>
<dbReference type="EC" id="2.7.7.7" evidence="3 16"/>